<organism evidence="1 2">
    <name type="scientific">Scortum barcoo</name>
    <name type="common">barcoo grunter</name>
    <dbReference type="NCBI Taxonomy" id="214431"/>
    <lineage>
        <taxon>Eukaryota</taxon>
        <taxon>Metazoa</taxon>
        <taxon>Chordata</taxon>
        <taxon>Craniata</taxon>
        <taxon>Vertebrata</taxon>
        <taxon>Euteleostomi</taxon>
        <taxon>Actinopterygii</taxon>
        <taxon>Neopterygii</taxon>
        <taxon>Teleostei</taxon>
        <taxon>Neoteleostei</taxon>
        <taxon>Acanthomorphata</taxon>
        <taxon>Eupercaria</taxon>
        <taxon>Centrarchiformes</taxon>
        <taxon>Terapontoidei</taxon>
        <taxon>Terapontidae</taxon>
        <taxon>Scortum</taxon>
    </lineage>
</organism>
<feature type="non-terminal residue" evidence="1">
    <location>
        <position position="1"/>
    </location>
</feature>
<accession>A0ACB8VBH2</accession>
<evidence type="ECO:0000313" key="2">
    <source>
        <dbReference type="Proteomes" id="UP000831701"/>
    </source>
</evidence>
<evidence type="ECO:0000313" key="1">
    <source>
        <dbReference type="EMBL" id="KAI3352861.1"/>
    </source>
</evidence>
<name>A0ACB8VBH2_9TELE</name>
<dbReference type="Proteomes" id="UP000831701">
    <property type="component" value="Chromosome 23"/>
</dbReference>
<reference evidence="1" key="1">
    <citation type="submission" date="2022-04" db="EMBL/GenBank/DDBJ databases">
        <title>Jade perch genome.</title>
        <authorList>
            <person name="Chao B."/>
        </authorList>
    </citation>
    <scope>NUCLEOTIDE SEQUENCE</scope>
    <source>
        <strain evidence="1">CB-2022</strain>
    </source>
</reference>
<gene>
    <name evidence="1" type="ORF">L3Q82_019439</name>
</gene>
<comment type="caution">
    <text evidence="1">The sequence shown here is derived from an EMBL/GenBank/DDBJ whole genome shotgun (WGS) entry which is preliminary data.</text>
</comment>
<sequence>RPKRCFQLQINSSNPTWYSSRPLSMSYSVRSYGQKTMSVYGGAGGRGTRVSSSQMSYGPSSGGFNLSDGLDLHVGANEKATMQNLNDRLASYLEKVRTLEKENDRLDKQIREWYQSRTVICHDHTHFFTIIEDLKDKIRIASRLNAKTILDIDNAKLAADDFKMKYENELAMRMAVDADIAGLKRVLDEMNLARMDLESQYEALKDELIMLKRNHEEELALLRSQMGGQVNVAVDATPSTDLNQVMSEIRDHYEGVISKNRKELEVWYQNKIAAVEQEVITSSEILVTTRTEIKDLKSTLQRLQIELQSHLSMKASLEGTLAETQARYAAQLASLQSMVTNLEAQLSQLHANIASNKQEYDMLLDLKTRLEMEIAEYRRLLDGEDSSSKQVVTKVITVVETVVDGKELLGSDFMLVAPQVLHLLRETDYDLVVVVEEDTTLPSFSSSVTTITLEVVVFELEP</sequence>
<dbReference type="EMBL" id="CM041553">
    <property type="protein sequence ID" value="KAI3352861.1"/>
    <property type="molecule type" value="Genomic_DNA"/>
</dbReference>
<keyword evidence="2" id="KW-1185">Reference proteome</keyword>
<proteinExistence type="predicted"/>
<protein>
    <submittedName>
        <fullName evidence="1">Uncharacterized protein</fullName>
    </submittedName>
</protein>